<reference evidence="2" key="1">
    <citation type="journal article" date="2014" name="Front. Microbiol.">
        <title>High frequency of phylogenetically diverse reductive dehalogenase-homologous genes in deep subseafloor sedimentary metagenomes.</title>
        <authorList>
            <person name="Kawai M."/>
            <person name="Futagami T."/>
            <person name="Toyoda A."/>
            <person name="Takaki Y."/>
            <person name="Nishi S."/>
            <person name="Hori S."/>
            <person name="Arai W."/>
            <person name="Tsubouchi T."/>
            <person name="Morono Y."/>
            <person name="Uchiyama I."/>
            <person name="Ito T."/>
            <person name="Fujiyama A."/>
            <person name="Inagaki F."/>
            <person name="Takami H."/>
        </authorList>
    </citation>
    <scope>NUCLEOTIDE SEQUENCE</scope>
    <source>
        <strain evidence="2">Expedition CK06-06</strain>
    </source>
</reference>
<dbReference type="SUPFAM" id="SSF53649">
    <property type="entry name" value="Alkaline phosphatase-like"/>
    <property type="match status" value="1"/>
</dbReference>
<feature type="domain" description="N-sulphoglucosamine sulphohydrolase C-terminal" evidence="1">
    <location>
        <begin position="4"/>
        <end position="154"/>
    </location>
</feature>
<dbReference type="AlphaFoldDB" id="X1KSL9"/>
<dbReference type="EMBL" id="BARU01042443">
    <property type="protein sequence ID" value="GAH84968.1"/>
    <property type="molecule type" value="Genomic_DNA"/>
</dbReference>
<gene>
    <name evidence="2" type="ORF">S03H2_65212</name>
</gene>
<accession>X1KSL9</accession>
<dbReference type="Gene3D" id="3.40.720.10">
    <property type="entry name" value="Alkaline Phosphatase, subunit A"/>
    <property type="match status" value="1"/>
</dbReference>
<evidence type="ECO:0000313" key="2">
    <source>
        <dbReference type="EMBL" id="GAH84968.1"/>
    </source>
</evidence>
<organism evidence="2">
    <name type="scientific">marine sediment metagenome</name>
    <dbReference type="NCBI Taxonomy" id="412755"/>
    <lineage>
        <taxon>unclassified sequences</taxon>
        <taxon>metagenomes</taxon>
        <taxon>ecological metagenomes</taxon>
    </lineage>
</organism>
<comment type="caution">
    <text evidence="2">The sequence shown here is derived from an EMBL/GenBank/DDBJ whole genome shotgun (WGS) entry which is preliminary data.</text>
</comment>
<proteinExistence type="predicted"/>
<dbReference type="InterPro" id="IPR032506">
    <property type="entry name" value="SGSH_C"/>
</dbReference>
<name>X1KSL9_9ZZZZ</name>
<dbReference type="InterPro" id="IPR017850">
    <property type="entry name" value="Alkaline_phosphatase_core_sf"/>
</dbReference>
<evidence type="ECO:0000259" key="1">
    <source>
        <dbReference type="Pfam" id="PF16347"/>
    </source>
</evidence>
<dbReference type="PANTHER" id="PTHR43108">
    <property type="entry name" value="N-ACETYLGLUCOSAMINE-6-SULFATASE FAMILY MEMBER"/>
    <property type="match status" value="1"/>
</dbReference>
<protein>
    <recommendedName>
        <fullName evidence="1">N-sulphoglucosamine sulphohydrolase C-terminal domain-containing protein</fullName>
    </recommendedName>
</protein>
<dbReference type="PANTHER" id="PTHR43108:SF6">
    <property type="entry name" value="N-SULPHOGLUCOSAMINE SULPHOHYDROLASE"/>
    <property type="match status" value="1"/>
</dbReference>
<dbReference type="Pfam" id="PF16347">
    <property type="entry name" value="SGSH_C"/>
    <property type="match status" value="1"/>
</dbReference>
<sequence>MFLGEHEYYDKRWMFEDSLRMPFLVRYPGQIRPGSTNNDIITNVDFAPFFLDCARAATPSDMQGRSFRTNLAGKTPANWPTSMYYRYWMGASGVPAHYGVRTKRYKLIYYYESPSGWELYDLEKDPLEINNVYDEPAYASVVSEMKAELTRLREHVGDTE</sequence>